<reference evidence="2" key="1">
    <citation type="submission" date="2017-02" db="EMBL/GenBank/DDBJ databases">
        <authorList>
            <person name="Daims H."/>
        </authorList>
    </citation>
    <scope>NUCLEOTIDE SEQUENCE [LARGE SCALE GENOMIC DNA]</scope>
</reference>
<dbReference type="RefSeq" id="WP_087145464.1">
    <property type="nucleotide sequence ID" value="NZ_FUKJ01000004.1"/>
</dbReference>
<evidence type="ECO:0000313" key="1">
    <source>
        <dbReference type="EMBL" id="SJM89074.1"/>
    </source>
</evidence>
<dbReference type="OrthoDB" id="9204559at2"/>
<accession>A0A1R4GYI8</accession>
<proteinExistence type="predicted"/>
<gene>
    <name evidence="1" type="ORF">CRENPOLYSF2_1010003</name>
</gene>
<protein>
    <recommendedName>
        <fullName evidence="3">ISKra4 family transposase</fullName>
    </recommendedName>
</protein>
<organism evidence="1 2">
    <name type="scientific">Crenothrix polyspora</name>
    <dbReference type="NCBI Taxonomy" id="360316"/>
    <lineage>
        <taxon>Bacteria</taxon>
        <taxon>Pseudomonadati</taxon>
        <taxon>Pseudomonadota</taxon>
        <taxon>Gammaproteobacteria</taxon>
        <taxon>Methylococcales</taxon>
        <taxon>Crenotrichaceae</taxon>
        <taxon>Crenothrix</taxon>
    </lineage>
</organism>
<keyword evidence="2" id="KW-1185">Reference proteome</keyword>
<dbReference type="AlphaFoldDB" id="A0A1R4GYI8"/>
<dbReference type="Proteomes" id="UP000195442">
    <property type="component" value="Unassembled WGS sequence"/>
</dbReference>
<evidence type="ECO:0000313" key="2">
    <source>
        <dbReference type="Proteomes" id="UP000195442"/>
    </source>
</evidence>
<evidence type="ECO:0008006" key="3">
    <source>
        <dbReference type="Google" id="ProtNLM"/>
    </source>
</evidence>
<sequence>MEEPIFRSPHQQFRPFSTSAGITARCCSLPLQRVVTDFGADHAFGRVPYKLQEHYGIDLSVSSIRAITLHHAEQMHEQQEMADEPSNEAIRHQLIAEMDGSMIPIVTVDEEAVDKRKNKTLHWQEGRLCLAHAVGSTTIKFGAVFNGSVDQAGEQLLNCARLVGFGKESHLHGIGDGAVWLERQFSNQFGEQGSYLVDFFHVCEYLGSAANSCSPENPKAWAATQKDYLKSNEPQRVLENLKPYLEASDIKDEKAPVRACHRYLSNRIGQLDYKTAIDKGLPIGSGEIESAHRYIIQERVKLPGAWWKAANVEPMLILRVVRANKQWGGYWQNIRKAA</sequence>
<dbReference type="EMBL" id="FUKJ01000004">
    <property type="protein sequence ID" value="SJM89074.1"/>
    <property type="molecule type" value="Genomic_DNA"/>
</dbReference>
<name>A0A1R4GYI8_9GAMM</name>